<keyword evidence="2" id="KW-1185">Reference proteome</keyword>
<proteinExistence type="predicted"/>
<evidence type="ECO:0000313" key="1">
    <source>
        <dbReference type="EMBL" id="GFO34393.1"/>
    </source>
</evidence>
<organism evidence="1 2">
    <name type="scientific">Plakobranchus ocellatus</name>
    <dbReference type="NCBI Taxonomy" id="259542"/>
    <lineage>
        <taxon>Eukaryota</taxon>
        <taxon>Metazoa</taxon>
        <taxon>Spiralia</taxon>
        <taxon>Lophotrochozoa</taxon>
        <taxon>Mollusca</taxon>
        <taxon>Gastropoda</taxon>
        <taxon>Heterobranchia</taxon>
        <taxon>Euthyneura</taxon>
        <taxon>Panpulmonata</taxon>
        <taxon>Sacoglossa</taxon>
        <taxon>Placobranchoidea</taxon>
        <taxon>Plakobranchidae</taxon>
        <taxon>Plakobranchus</taxon>
    </lineage>
</organism>
<dbReference type="EMBL" id="BLXT01006896">
    <property type="protein sequence ID" value="GFO34393.1"/>
    <property type="molecule type" value="Genomic_DNA"/>
</dbReference>
<accession>A0AAV4CR55</accession>
<dbReference type="Proteomes" id="UP000735302">
    <property type="component" value="Unassembled WGS sequence"/>
</dbReference>
<reference evidence="1 2" key="1">
    <citation type="journal article" date="2021" name="Elife">
        <title>Chloroplast acquisition without the gene transfer in kleptoplastic sea slugs, Plakobranchus ocellatus.</title>
        <authorList>
            <person name="Maeda T."/>
            <person name="Takahashi S."/>
            <person name="Yoshida T."/>
            <person name="Shimamura S."/>
            <person name="Takaki Y."/>
            <person name="Nagai Y."/>
            <person name="Toyoda A."/>
            <person name="Suzuki Y."/>
            <person name="Arimoto A."/>
            <person name="Ishii H."/>
            <person name="Satoh N."/>
            <person name="Nishiyama T."/>
            <person name="Hasebe M."/>
            <person name="Maruyama T."/>
            <person name="Minagawa J."/>
            <person name="Obokata J."/>
            <person name="Shigenobu S."/>
        </authorList>
    </citation>
    <scope>NUCLEOTIDE SEQUENCE [LARGE SCALE GENOMIC DNA]</scope>
</reference>
<dbReference type="AlphaFoldDB" id="A0AAV4CR55"/>
<protein>
    <submittedName>
        <fullName evidence="1">Uncharacterized protein</fullName>
    </submittedName>
</protein>
<name>A0AAV4CR55_9GAST</name>
<gene>
    <name evidence="1" type="ORF">PoB_006089800</name>
</gene>
<comment type="caution">
    <text evidence="1">The sequence shown here is derived from an EMBL/GenBank/DDBJ whole genome shotgun (WGS) entry which is preliminary data.</text>
</comment>
<evidence type="ECO:0000313" key="2">
    <source>
        <dbReference type="Proteomes" id="UP000735302"/>
    </source>
</evidence>
<sequence length="131" mass="14439">MQGLMLRAVSVSGREIDGVTPLTLTLAHAHALTTRTGPESKGYNSINSAASCRVSRTAIYIWTRKMKTLVNADHHLLPQLTTVSQPLLLSPEMRDVEGDAELAESHQIPQLSTNNTAVVNMGWYTKLQRWA</sequence>